<gene>
    <name evidence="5" type="ORF">OKIT_1231</name>
</gene>
<dbReference type="SMART" id="SM00796">
    <property type="entry name" value="AHS1"/>
    <property type="match status" value="1"/>
</dbReference>
<dbReference type="HOGENOM" id="CLU_020207_1_0_9"/>
<keyword evidence="3" id="KW-0067">ATP-binding</keyword>
<dbReference type="STRING" id="336988.NT96_07180"/>
<evidence type="ECO:0000313" key="5">
    <source>
        <dbReference type="EMBL" id="EHN59314.1"/>
    </source>
</evidence>
<dbReference type="Gene3D" id="3.30.1360.40">
    <property type="match status" value="1"/>
</dbReference>
<proteinExistence type="predicted"/>
<evidence type="ECO:0000256" key="2">
    <source>
        <dbReference type="ARBA" id="ARBA00022801"/>
    </source>
</evidence>
<keyword evidence="1" id="KW-0547">Nucleotide-binding</keyword>
<dbReference type="AlphaFoldDB" id="G9WFM2"/>
<protein>
    <submittedName>
        <fullName evidence="5">Allophanate hydrolase 2 subunit 1</fullName>
    </submittedName>
</protein>
<dbReference type="EMBL" id="AFVZ01000001">
    <property type="protein sequence ID" value="EHN59314.1"/>
    <property type="molecule type" value="Genomic_DNA"/>
</dbReference>
<dbReference type="InterPro" id="IPR003833">
    <property type="entry name" value="CT_C_D"/>
</dbReference>
<evidence type="ECO:0000313" key="6">
    <source>
        <dbReference type="Proteomes" id="UP000004959"/>
    </source>
</evidence>
<reference evidence="5 6" key="1">
    <citation type="journal article" date="2012" name="PLoS ONE">
        <title>Functional divergence in the genus oenococcus as predicted by genome sequencing of the newly-described species, Oenococcus kitaharae.</title>
        <authorList>
            <person name="Borneman A.R."/>
            <person name="McCarthy J.M."/>
            <person name="Chambers P.J."/>
            <person name="Bartowsky E.J."/>
        </authorList>
    </citation>
    <scope>NUCLEOTIDE SEQUENCE [LARGE SCALE GENOMIC DNA]</scope>
    <source>
        <strain evidence="6">DSM17330</strain>
    </source>
</reference>
<dbReference type="eggNOG" id="COG2049">
    <property type="taxonomic scope" value="Bacteria"/>
</dbReference>
<feature type="domain" description="Carboxyltransferase" evidence="4">
    <location>
        <begin position="4"/>
        <end position="206"/>
    </location>
</feature>
<organism evidence="5 6">
    <name type="scientific">Oenococcus kitaharae DSM 17330</name>
    <dbReference type="NCBI Taxonomy" id="1045004"/>
    <lineage>
        <taxon>Bacteria</taxon>
        <taxon>Bacillati</taxon>
        <taxon>Bacillota</taxon>
        <taxon>Bacilli</taxon>
        <taxon>Lactobacillales</taxon>
        <taxon>Lactobacillaceae</taxon>
        <taxon>Oenococcus</taxon>
    </lineage>
</organism>
<dbReference type="NCBIfam" id="TIGR00370">
    <property type="entry name" value="5-oxoprolinase subunit PxpB"/>
    <property type="match status" value="1"/>
</dbReference>
<keyword evidence="2 5" id="KW-0378">Hydrolase</keyword>
<dbReference type="InterPro" id="IPR029000">
    <property type="entry name" value="Cyclophilin-like_dom_sf"/>
</dbReference>
<evidence type="ECO:0000256" key="3">
    <source>
        <dbReference type="ARBA" id="ARBA00022840"/>
    </source>
</evidence>
<dbReference type="PATRIC" id="fig|1045004.4.peg.1214"/>
<dbReference type="InterPro" id="IPR010016">
    <property type="entry name" value="PxpB"/>
</dbReference>
<accession>G9WFM2</accession>
<sequence length="245" mass="27451">MADYFFVPVGEQSLNLIFPNLIDVKQNQLIQHIARYLLRPDTDPPGIVDVIPAYHTLTVNFDPALLQADELQDYLDRLIQSKKLEASAPVKHVLLLPVCYDEEFGPDLNSVAAYGHMTVPELIDLHSSLDYFVYMLGFLPGFAYMGTVPDRIAMPRLDQPRAVTAAGSVGIAGQQTGMYPLQSPGGWRLLGRTPVRLYDPKRPAPLYEAGDYIRFQAISRADYNKIRQLDQAGKFQLAQRNEADS</sequence>
<evidence type="ECO:0000259" key="4">
    <source>
        <dbReference type="SMART" id="SM00796"/>
    </source>
</evidence>
<dbReference type="Proteomes" id="UP000004959">
    <property type="component" value="Chromosome"/>
</dbReference>
<comment type="caution">
    <text evidence="5">The sequence shown here is derived from an EMBL/GenBank/DDBJ whole genome shotgun (WGS) entry which is preliminary data.</text>
</comment>
<dbReference type="SUPFAM" id="SSF160467">
    <property type="entry name" value="PH0987 N-terminal domain-like"/>
    <property type="match status" value="1"/>
</dbReference>
<evidence type="ECO:0000256" key="1">
    <source>
        <dbReference type="ARBA" id="ARBA00022741"/>
    </source>
</evidence>
<keyword evidence="6" id="KW-1185">Reference proteome</keyword>
<dbReference type="Pfam" id="PF02682">
    <property type="entry name" value="CT_C_D"/>
    <property type="match status" value="1"/>
</dbReference>
<dbReference type="GO" id="GO:0016787">
    <property type="term" value="F:hydrolase activity"/>
    <property type="evidence" value="ECO:0007669"/>
    <property type="project" value="UniProtKB-KW"/>
</dbReference>
<name>G9WFM2_9LACO</name>
<dbReference type="SUPFAM" id="SSF50891">
    <property type="entry name" value="Cyclophilin-like"/>
    <property type="match status" value="1"/>
</dbReference>
<dbReference type="OrthoDB" id="9778567at2"/>
<dbReference type="GO" id="GO:0005524">
    <property type="term" value="F:ATP binding"/>
    <property type="evidence" value="ECO:0007669"/>
    <property type="project" value="UniProtKB-KW"/>
</dbReference>
<dbReference type="PANTHER" id="PTHR34698:SF2">
    <property type="entry name" value="5-OXOPROLINASE SUBUNIT B"/>
    <property type="match status" value="1"/>
</dbReference>
<dbReference type="PANTHER" id="PTHR34698">
    <property type="entry name" value="5-OXOPROLINASE SUBUNIT B"/>
    <property type="match status" value="1"/>
</dbReference>
<dbReference type="RefSeq" id="WP_007746160.1">
    <property type="nucleotide sequence ID" value="NZ_CM001398.1"/>
</dbReference>
<dbReference type="Gene3D" id="2.40.100.10">
    <property type="entry name" value="Cyclophilin-like"/>
    <property type="match status" value="1"/>
</dbReference>